<keyword evidence="5 13" id="KW-0812">Transmembrane</keyword>
<keyword evidence="10" id="KW-0325">Glycoprotein</keyword>
<evidence type="ECO:0000256" key="9">
    <source>
        <dbReference type="ARBA" id="ARBA00023173"/>
    </source>
</evidence>
<comment type="caution">
    <text evidence="14">The sequence shown here is derived from an EMBL/GenBank/DDBJ whole genome shotgun (WGS) entry which is preliminary data.</text>
</comment>
<feature type="transmembrane region" description="Helical" evidence="13">
    <location>
        <begin position="433"/>
        <end position="451"/>
    </location>
</feature>
<dbReference type="GO" id="GO:0005886">
    <property type="term" value="C:plasma membrane"/>
    <property type="evidence" value="ECO:0007669"/>
    <property type="project" value="UniProtKB-SubCell"/>
</dbReference>
<dbReference type="AlphaFoldDB" id="A0A1Y1X6V8"/>
<evidence type="ECO:0000256" key="13">
    <source>
        <dbReference type="SAM" id="Phobius"/>
    </source>
</evidence>
<feature type="transmembrane region" description="Helical" evidence="13">
    <location>
        <begin position="7"/>
        <end position="28"/>
    </location>
</feature>
<gene>
    <name evidence="14" type="ORF">BCR32DRAFT_327297</name>
</gene>
<dbReference type="PANTHER" id="PTHR12424">
    <property type="entry name" value="TWEETY-RELATED"/>
    <property type="match status" value="1"/>
</dbReference>
<dbReference type="Proteomes" id="UP000193944">
    <property type="component" value="Unassembled WGS sequence"/>
</dbReference>
<keyword evidence="3" id="KW-0813">Transport</keyword>
<evidence type="ECO:0000256" key="4">
    <source>
        <dbReference type="ARBA" id="ARBA00022475"/>
    </source>
</evidence>
<keyword evidence="8 13" id="KW-0472">Membrane</keyword>
<feature type="transmembrane region" description="Helical" evidence="13">
    <location>
        <begin position="463"/>
        <end position="485"/>
    </location>
</feature>
<evidence type="ECO:0000256" key="10">
    <source>
        <dbReference type="ARBA" id="ARBA00023180"/>
    </source>
</evidence>
<keyword evidence="15" id="KW-1185">Reference proteome</keyword>
<keyword evidence="9" id="KW-0869">Chloride channel</keyword>
<accession>A0A1Y1X6V8</accession>
<name>A0A1Y1X6V8_9FUNG</name>
<sequence>MVKTINFKYYFTLFFISSYLIFIGILSLKGIPDVISNSQNELIRRDDNVTNSNELEVPYDIEEILTEDEKLKYITPGSYKLNIVHNPFGFIHVMWSAIASGFRLIYRISKENMIDVSNKDLQNIKDANDIYDIVKSVPGLMVFVVVCVLFIAFILLCNGLGCPSFCIITYCCLRTKYETIDYRPGKVLCGKIYFGIFSFLLTFTPLFCLLGYKAINNSVDMIAQDSKTLIYDVDNFIYNAEDVFQNKTTDIVFNTISDTVLDPIINNINETIISKALSIYDEAFKVIEEIISNMEDIKNNGKNGYSVLQDASDLIEEIETDFDNQISTNSLKNNIQTAEQAISNSITSNDNYENEMISVKDQLFQNNVGKLFNDTINTLKNSFEQFDSLTSMFESVNLEPVRSKLYNLYEKINDVEVYKNDVNDYSPNLTYCMLYLIIFILSIVIITLAFLKLQNGVKLTLITCIPVGTIFWCITIVFLLVSVLISQTCKTVYDLDTVTINKIVDNVSDMNDTIPFDIKFSILSDVLESCATEKDKDVSIWSVIEKEEFNGFVQTTCTIIEKYMEDIPLNCTGVVGRNDLIKNFITSLDITGKIVDEYGQFDLSENLGEMTKMPSYPSDFDIGEVSFDEAIESFNTLSQQIDKCESSNSLKDKNGCTKEKREEYKSKINDIKINLSTIEGNIETDIEGVKKGLNDLNDVDNQLIEFIGSISDKVKTIMDESVEIIKNDDIKIFQSIIDQTFNNVTKCQSWSQDIWILSNSVCHGILSGSDVIWWSSVIIAFLLTFNMFGGIHLIAYTIASLKYDGKNEFSSTDSDTQYDKKLTSPIVYVQKTAKTDEGPSDDASQQKDVLKTNVLEDFNNISKFCVDLDDGTTEDKENLNSELTDALQKRETLNVPSKELNDLLENGPKSNYIPDNNFNTQEEYGEEEPGVINMENVDEINEYGNGMDMENHTIENELYENNDDYDDSNYQ</sequence>
<evidence type="ECO:0000256" key="5">
    <source>
        <dbReference type="ARBA" id="ARBA00022692"/>
    </source>
</evidence>
<keyword evidence="11" id="KW-0868">Chloride</keyword>
<dbReference type="OrthoDB" id="2158586at2759"/>
<reference evidence="14 15" key="2">
    <citation type="submission" date="2016-08" db="EMBL/GenBank/DDBJ databases">
        <title>Pervasive Adenine N6-methylation of Active Genes in Fungi.</title>
        <authorList>
            <consortium name="DOE Joint Genome Institute"/>
            <person name="Mondo S.J."/>
            <person name="Dannebaum R.O."/>
            <person name="Kuo R.C."/>
            <person name="Labutti K."/>
            <person name="Haridas S."/>
            <person name="Kuo A."/>
            <person name="Salamov A."/>
            <person name="Ahrendt S.R."/>
            <person name="Lipzen A."/>
            <person name="Sullivan W."/>
            <person name="Andreopoulos W.B."/>
            <person name="Clum A."/>
            <person name="Lindquist E."/>
            <person name="Daum C."/>
            <person name="Ramamoorthy G.K."/>
            <person name="Gryganskyi A."/>
            <person name="Culley D."/>
            <person name="Magnuson J.K."/>
            <person name="James T.Y."/>
            <person name="O'Malley M.A."/>
            <person name="Stajich J.E."/>
            <person name="Spatafora J.W."/>
            <person name="Visel A."/>
            <person name="Grigoriev I.V."/>
        </authorList>
    </citation>
    <scope>NUCLEOTIDE SEQUENCE [LARGE SCALE GENOMIC DNA]</scope>
    <source>
        <strain evidence="14 15">S4</strain>
    </source>
</reference>
<evidence type="ECO:0000313" key="14">
    <source>
        <dbReference type="EMBL" id="ORX81523.1"/>
    </source>
</evidence>
<dbReference type="GO" id="GO:0005254">
    <property type="term" value="F:chloride channel activity"/>
    <property type="evidence" value="ECO:0007669"/>
    <property type="project" value="UniProtKB-KW"/>
</dbReference>
<comment type="subcellular location">
    <subcellularLocation>
        <location evidence="1">Cell membrane</location>
        <topology evidence="1">Multi-pass membrane protein</topology>
    </subcellularLocation>
</comment>
<feature type="transmembrane region" description="Helical" evidence="13">
    <location>
        <begin position="140"/>
        <end position="171"/>
    </location>
</feature>
<keyword evidence="6 13" id="KW-1133">Transmembrane helix</keyword>
<evidence type="ECO:0000256" key="2">
    <source>
        <dbReference type="ARBA" id="ARBA00009849"/>
    </source>
</evidence>
<keyword evidence="4" id="KW-1003">Cell membrane</keyword>
<dbReference type="InterPro" id="IPR006990">
    <property type="entry name" value="Tweety"/>
</dbReference>
<evidence type="ECO:0000256" key="3">
    <source>
        <dbReference type="ARBA" id="ARBA00022448"/>
    </source>
</evidence>
<evidence type="ECO:0000256" key="1">
    <source>
        <dbReference type="ARBA" id="ARBA00004651"/>
    </source>
</evidence>
<keyword evidence="12" id="KW-0407">Ion channel</keyword>
<evidence type="ECO:0000256" key="6">
    <source>
        <dbReference type="ARBA" id="ARBA00022989"/>
    </source>
</evidence>
<organism evidence="14 15">
    <name type="scientific">Anaeromyces robustus</name>
    <dbReference type="NCBI Taxonomy" id="1754192"/>
    <lineage>
        <taxon>Eukaryota</taxon>
        <taxon>Fungi</taxon>
        <taxon>Fungi incertae sedis</taxon>
        <taxon>Chytridiomycota</taxon>
        <taxon>Chytridiomycota incertae sedis</taxon>
        <taxon>Neocallimastigomycetes</taxon>
        <taxon>Neocallimastigales</taxon>
        <taxon>Neocallimastigaceae</taxon>
        <taxon>Anaeromyces</taxon>
    </lineage>
</organism>
<evidence type="ECO:0000256" key="8">
    <source>
        <dbReference type="ARBA" id="ARBA00023136"/>
    </source>
</evidence>
<feature type="transmembrane region" description="Helical" evidence="13">
    <location>
        <begin position="192"/>
        <end position="212"/>
    </location>
</feature>
<comment type="similarity">
    <text evidence="2">Belongs to the tweety family.</text>
</comment>
<evidence type="ECO:0000256" key="11">
    <source>
        <dbReference type="ARBA" id="ARBA00023214"/>
    </source>
</evidence>
<evidence type="ECO:0000256" key="12">
    <source>
        <dbReference type="ARBA" id="ARBA00023303"/>
    </source>
</evidence>
<keyword evidence="7" id="KW-0406">Ion transport</keyword>
<dbReference type="GO" id="GO:0034707">
    <property type="term" value="C:chloride channel complex"/>
    <property type="evidence" value="ECO:0007669"/>
    <property type="project" value="UniProtKB-KW"/>
</dbReference>
<feature type="transmembrane region" description="Helical" evidence="13">
    <location>
        <begin position="771"/>
        <end position="796"/>
    </location>
</feature>
<evidence type="ECO:0000256" key="7">
    <source>
        <dbReference type="ARBA" id="ARBA00023065"/>
    </source>
</evidence>
<protein>
    <submittedName>
        <fullName evidence="14">Uncharacterized protein</fullName>
    </submittedName>
</protein>
<reference evidence="14 15" key="1">
    <citation type="submission" date="2016-08" db="EMBL/GenBank/DDBJ databases">
        <title>A Parts List for Fungal Cellulosomes Revealed by Comparative Genomics.</title>
        <authorList>
            <consortium name="DOE Joint Genome Institute"/>
            <person name="Haitjema C.H."/>
            <person name="Gilmore S.P."/>
            <person name="Henske J.K."/>
            <person name="Solomon K.V."/>
            <person name="De Groot R."/>
            <person name="Kuo A."/>
            <person name="Mondo S.J."/>
            <person name="Salamov A.A."/>
            <person name="Labutti K."/>
            <person name="Zhao Z."/>
            <person name="Chiniquy J."/>
            <person name="Barry K."/>
            <person name="Brewer H.M."/>
            <person name="Purvine S.O."/>
            <person name="Wright A.T."/>
            <person name="Boxma B."/>
            <person name="Van Alen T."/>
            <person name="Hackstein J.H."/>
            <person name="Baker S.E."/>
            <person name="Grigoriev I.V."/>
            <person name="O'Malley M.A."/>
        </authorList>
    </citation>
    <scope>NUCLEOTIDE SEQUENCE [LARGE SCALE GENOMIC DNA]</scope>
    <source>
        <strain evidence="14 15">S4</strain>
    </source>
</reference>
<dbReference type="EMBL" id="MCFG01000117">
    <property type="protein sequence ID" value="ORX81523.1"/>
    <property type="molecule type" value="Genomic_DNA"/>
</dbReference>
<proteinExistence type="inferred from homology"/>
<evidence type="ECO:0000313" key="15">
    <source>
        <dbReference type="Proteomes" id="UP000193944"/>
    </source>
</evidence>